<reference evidence="2" key="1">
    <citation type="submission" date="2006-06" db="EMBL/GenBank/DDBJ databases">
        <title>Complete sequence of chromosome of Mycobacterium sp. MCS.</title>
        <authorList>
            <consortium name="US DOE Joint Genome Institute"/>
            <person name="Copeland A."/>
            <person name="Lucas S."/>
            <person name="Lapidus A."/>
            <person name="Barry K."/>
            <person name="Detter J.C."/>
            <person name="Glavina del Rio T."/>
            <person name="Hammon N."/>
            <person name="Israni S."/>
            <person name="Dalin E."/>
            <person name="Tice H."/>
            <person name="Pitluck S."/>
            <person name="Martinez M."/>
            <person name="Schmutz J."/>
            <person name="Larimer F."/>
            <person name="Land M."/>
            <person name="Hauser L."/>
            <person name="Kyrpides N."/>
            <person name="Kim E."/>
            <person name="Miller C.D."/>
            <person name="Hughes J.E."/>
            <person name="Anderson A.J."/>
            <person name="Sims R.C."/>
            <person name="Richardson P."/>
        </authorList>
    </citation>
    <scope>NUCLEOTIDE SEQUENCE [LARGE SCALE GENOMIC DNA]</scope>
    <source>
        <strain evidence="2">MCS</strain>
    </source>
</reference>
<dbReference type="EMBL" id="CP000384">
    <property type="protein sequence ID" value="ABG08369.1"/>
    <property type="molecule type" value="Genomic_DNA"/>
</dbReference>
<evidence type="ECO:0000256" key="1">
    <source>
        <dbReference type="SAM" id="MobiDB-lite"/>
    </source>
</evidence>
<dbReference type="KEGG" id="mmc:Mmcs_2261"/>
<feature type="region of interest" description="Disordered" evidence="1">
    <location>
        <begin position="1"/>
        <end position="21"/>
    </location>
</feature>
<dbReference type="AlphaFoldDB" id="A0A5Q5BJA1"/>
<name>A0A5Q5BJA1_MYCSS</name>
<proteinExistence type="predicted"/>
<organism evidence="2">
    <name type="scientific">Mycobacterium sp. (strain MCS)</name>
    <dbReference type="NCBI Taxonomy" id="164756"/>
    <lineage>
        <taxon>Bacteria</taxon>
        <taxon>Bacillati</taxon>
        <taxon>Actinomycetota</taxon>
        <taxon>Actinomycetes</taxon>
        <taxon>Mycobacteriales</taxon>
        <taxon>Mycobacteriaceae</taxon>
        <taxon>Mycobacterium</taxon>
    </lineage>
</organism>
<protein>
    <submittedName>
        <fullName evidence="2">Uncharacterized protein</fullName>
    </submittedName>
</protein>
<evidence type="ECO:0000313" key="2">
    <source>
        <dbReference type="EMBL" id="ABG08369.1"/>
    </source>
</evidence>
<gene>
    <name evidence="2" type="ordered locus">Mmcs_2261</name>
</gene>
<accession>A0A5Q5BJA1</accession>
<sequence length="83" mass="8530">MALTGRRRVPGDEGGVSTTAGRSAVARVASCSAMAALPVLPRCGAEIIRRADPPQSGQQTTSGRLSIGCICCVVPHPVSQRKT</sequence>